<dbReference type="AlphaFoldDB" id="A0A2G1BWN8"/>
<organism evidence="2 3">
    <name type="scientific">Tenacibaculum discolor</name>
    <dbReference type="NCBI Taxonomy" id="361581"/>
    <lineage>
        <taxon>Bacteria</taxon>
        <taxon>Pseudomonadati</taxon>
        <taxon>Bacteroidota</taxon>
        <taxon>Flavobacteriia</taxon>
        <taxon>Flavobacteriales</taxon>
        <taxon>Flavobacteriaceae</taxon>
        <taxon>Tenacibaculum</taxon>
    </lineage>
</organism>
<reference evidence="1 4" key="3">
    <citation type="submission" date="2023-07" db="EMBL/GenBank/DDBJ databases">
        <title>Genome content predicts the carbon catabolic preferences of heterotrophic bacteria.</title>
        <authorList>
            <person name="Gralka M."/>
        </authorList>
    </citation>
    <scope>NUCLEOTIDE SEQUENCE [LARGE SCALE GENOMIC DNA]</scope>
    <source>
        <strain evidence="1 4">4G03</strain>
    </source>
</reference>
<dbReference type="RefSeq" id="WP_099214262.1">
    <property type="nucleotide sequence ID" value="NZ_JAUYVU010000002.1"/>
</dbReference>
<evidence type="ECO:0000313" key="3">
    <source>
        <dbReference type="Proteomes" id="UP000222163"/>
    </source>
</evidence>
<dbReference type="EMBL" id="PDUU01000003">
    <property type="protein sequence ID" value="PHN98440.1"/>
    <property type="molecule type" value="Genomic_DNA"/>
</dbReference>
<dbReference type="EMBL" id="JAUYVU010000002">
    <property type="protein sequence ID" value="MDP2540478.1"/>
    <property type="molecule type" value="Genomic_DNA"/>
</dbReference>
<sequence>MKKNKDRKYIEWTPIFDIKNSGYFAGVDNDGNWFADTAEGLKSLDEGGGIGILPILEMTRANFDSYINHKIKLADLKADLKLSDLVNKIIQLSFGISTYWAELGIEWLDENEIDNDLKSKLNYLIENKKYSQNFRHKAYTKIKRYERKVPTPNNI</sequence>
<comment type="caution">
    <text evidence="2">The sequence shown here is derived from an EMBL/GenBank/DDBJ whole genome shotgun (WGS) entry which is preliminary data.</text>
</comment>
<reference evidence="2 3" key="1">
    <citation type="journal article" date="2016" name="Nat. Commun.">
        <title>Microbial interactions lead to rapid micro-scale successions on model marine particles.</title>
        <authorList>
            <person name="Datta M.S."/>
            <person name="Sliwerska E."/>
            <person name="Gore J."/>
            <person name="Polz M.F."/>
            <person name="Cordero O.X."/>
        </authorList>
    </citation>
    <scope>NUCLEOTIDE SEQUENCE [LARGE SCALE GENOMIC DNA]</scope>
    <source>
        <strain evidence="2 3">4G03</strain>
    </source>
</reference>
<accession>A0A2G1BWN8</accession>
<name>A0A2G1BWN8_9FLAO</name>
<evidence type="ECO:0000313" key="2">
    <source>
        <dbReference type="EMBL" id="PHN98440.1"/>
    </source>
</evidence>
<dbReference type="Proteomes" id="UP001242342">
    <property type="component" value="Unassembled WGS sequence"/>
</dbReference>
<protein>
    <submittedName>
        <fullName evidence="2">Uncharacterized protein</fullName>
    </submittedName>
</protein>
<evidence type="ECO:0000313" key="1">
    <source>
        <dbReference type="EMBL" id="MDP2540478.1"/>
    </source>
</evidence>
<reference evidence="2" key="2">
    <citation type="submission" date="2017-10" db="EMBL/GenBank/DDBJ databases">
        <authorList>
            <person name="Enke T.N."/>
            <person name="Cordero O.X."/>
        </authorList>
    </citation>
    <scope>NUCLEOTIDE SEQUENCE</scope>
    <source>
        <strain evidence="2">4G03</strain>
    </source>
</reference>
<gene>
    <name evidence="2" type="ORF">CSC81_02815</name>
    <name evidence="1" type="ORF">Q8W23_03210</name>
</gene>
<keyword evidence="4" id="KW-1185">Reference proteome</keyword>
<evidence type="ECO:0000313" key="4">
    <source>
        <dbReference type="Proteomes" id="UP001242342"/>
    </source>
</evidence>
<proteinExistence type="predicted"/>
<dbReference type="Proteomes" id="UP000222163">
    <property type="component" value="Unassembled WGS sequence"/>
</dbReference>